<evidence type="ECO:0000256" key="1">
    <source>
        <dbReference type="SAM" id="SignalP"/>
    </source>
</evidence>
<dbReference type="AlphaFoldDB" id="A0A7Y6NJX9"/>
<keyword evidence="1" id="KW-0732">Signal</keyword>
<dbReference type="Proteomes" id="UP000529637">
    <property type="component" value="Unassembled WGS sequence"/>
</dbReference>
<dbReference type="RefSeq" id="WP_176065443.1">
    <property type="nucleotide sequence ID" value="NZ_JABWMJ010000001.1"/>
</dbReference>
<evidence type="ECO:0000313" key="4">
    <source>
        <dbReference type="Proteomes" id="UP000529637"/>
    </source>
</evidence>
<gene>
    <name evidence="3" type="ORF">HQN59_01700</name>
</gene>
<accession>A0A7Y6NJX9</accession>
<sequence>MKPTLARTVLAAVLAAAAGTAFAQHAERCEPIPKEEWKPQAELERRLTNQGWKISRVKITNGCYEVYGRDERNQRVETFFNPKTFEVVTAPK</sequence>
<protein>
    <submittedName>
        <fullName evidence="3">PepSY domain-containing protein</fullName>
    </submittedName>
</protein>
<feature type="domain" description="PepSY" evidence="2">
    <location>
        <begin position="8"/>
        <end position="89"/>
    </location>
</feature>
<name>A0A7Y6NJX9_9BURK</name>
<comment type="caution">
    <text evidence="3">The sequence shown here is derived from an EMBL/GenBank/DDBJ whole genome shotgun (WGS) entry which is preliminary data.</text>
</comment>
<feature type="signal peptide" evidence="1">
    <location>
        <begin position="1"/>
        <end position="23"/>
    </location>
</feature>
<dbReference type="InterPro" id="IPR025711">
    <property type="entry name" value="PepSY"/>
</dbReference>
<evidence type="ECO:0000259" key="2">
    <source>
        <dbReference type="Pfam" id="PF13670"/>
    </source>
</evidence>
<evidence type="ECO:0000313" key="3">
    <source>
        <dbReference type="EMBL" id="NUZ04466.1"/>
    </source>
</evidence>
<dbReference type="EMBL" id="JABWMJ010000001">
    <property type="protein sequence ID" value="NUZ04466.1"/>
    <property type="molecule type" value="Genomic_DNA"/>
</dbReference>
<organism evidence="3 4">
    <name type="scientific">Piscinibacter koreensis</name>
    <dbReference type="NCBI Taxonomy" id="2742824"/>
    <lineage>
        <taxon>Bacteria</taxon>
        <taxon>Pseudomonadati</taxon>
        <taxon>Pseudomonadota</taxon>
        <taxon>Betaproteobacteria</taxon>
        <taxon>Burkholderiales</taxon>
        <taxon>Sphaerotilaceae</taxon>
        <taxon>Piscinibacter</taxon>
    </lineage>
</organism>
<keyword evidence="4" id="KW-1185">Reference proteome</keyword>
<dbReference type="Pfam" id="PF13670">
    <property type="entry name" value="PepSY_2"/>
    <property type="match status" value="1"/>
</dbReference>
<reference evidence="3 4" key="1">
    <citation type="submission" date="2020-06" db="EMBL/GenBank/DDBJ databases">
        <title>Schlegella sp. ID0723 isolated from air conditioner.</title>
        <authorList>
            <person name="Kim D.Y."/>
            <person name="Kim D.-U."/>
        </authorList>
    </citation>
    <scope>NUCLEOTIDE SEQUENCE [LARGE SCALE GENOMIC DNA]</scope>
    <source>
        <strain evidence="3 4">ID0723</strain>
    </source>
</reference>
<proteinExistence type="predicted"/>
<feature type="chain" id="PRO_5030733740" evidence="1">
    <location>
        <begin position="24"/>
        <end position="92"/>
    </location>
</feature>